<organism evidence="1 2">
    <name type="scientific">Anaeromyxobacter oryzae</name>
    <dbReference type="NCBI Taxonomy" id="2918170"/>
    <lineage>
        <taxon>Bacteria</taxon>
        <taxon>Pseudomonadati</taxon>
        <taxon>Myxococcota</taxon>
        <taxon>Myxococcia</taxon>
        <taxon>Myxococcales</taxon>
        <taxon>Cystobacterineae</taxon>
        <taxon>Anaeromyxobacteraceae</taxon>
        <taxon>Anaeromyxobacter</taxon>
    </lineage>
</organism>
<dbReference type="SUPFAM" id="SSF48371">
    <property type="entry name" value="ARM repeat"/>
    <property type="match status" value="1"/>
</dbReference>
<name>A0ABN6MTT1_9BACT</name>
<accession>A0ABN6MTT1</accession>
<dbReference type="EMBL" id="AP025591">
    <property type="protein sequence ID" value="BDG04388.1"/>
    <property type="molecule type" value="Genomic_DNA"/>
</dbReference>
<evidence type="ECO:0000313" key="2">
    <source>
        <dbReference type="Proteomes" id="UP001162891"/>
    </source>
</evidence>
<dbReference type="RefSeq" id="WP_248352746.1">
    <property type="nucleotide sequence ID" value="NZ_AP025591.1"/>
</dbReference>
<keyword evidence="2" id="KW-1185">Reference proteome</keyword>
<evidence type="ECO:0000313" key="1">
    <source>
        <dbReference type="EMBL" id="BDG04388.1"/>
    </source>
</evidence>
<proteinExistence type="predicted"/>
<dbReference type="Proteomes" id="UP001162891">
    <property type="component" value="Chromosome"/>
</dbReference>
<dbReference type="InterPro" id="IPR011989">
    <property type="entry name" value="ARM-like"/>
</dbReference>
<dbReference type="InterPro" id="IPR016024">
    <property type="entry name" value="ARM-type_fold"/>
</dbReference>
<evidence type="ECO:0008006" key="3">
    <source>
        <dbReference type="Google" id="ProtNLM"/>
    </source>
</evidence>
<reference evidence="2" key="1">
    <citation type="journal article" date="2022" name="Int. J. Syst. Evol. Microbiol.">
        <title>Anaeromyxobacter oryzae sp. nov., Anaeromyxobacter diazotrophicus sp. nov. and Anaeromyxobacter paludicola sp. nov., isolated from paddy soils.</title>
        <authorList>
            <person name="Itoh H."/>
            <person name="Xu Z."/>
            <person name="Mise K."/>
            <person name="Masuda Y."/>
            <person name="Ushijima N."/>
            <person name="Hayakawa C."/>
            <person name="Shiratori Y."/>
            <person name="Senoo K."/>
        </authorList>
    </citation>
    <scope>NUCLEOTIDE SEQUENCE [LARGE SCALE GENOMIC DNA]</scope>
    <source>
        <strain evidence="2">Red232</strain>
    </source>
</reference>
<sequence length="244" mass="25395">MLDRLGDVDWPRLRHAFGPARDVPGLLRAIAAGDATARRAALEALHETIWHQGTVYEATAAAVPFLLELAARPGAPDRDAVTVLLGLVAQGQSYHAVHAPSRRDEVARELGWVRAARAAVREGVAAAVALLRDPDAAVRRAAAYLLSCLPEDVERSRPALRDALASAGDATERAAAGLALAILGELATDAFDPGARAALPAARLRALAAATAGGAFPPESAREVLLELSTDGLDPELLDDLGAP</sequence>
<protein>
    <recommendedName>
        <fullName evidence="3">HEAT repeat domain-containing protein</fullName>
    </recommendedName>
</protein>
<gene>
    <name evidence="1" type="ORF">AMOR_33840</name>
</gene>
<dbReference type="Gene3D" id="1.25.10.10">
    <property type="entry name" value="Leucine-rich Repeat Variant"/>
    <property type="match status" value="1"/>
</dbReference>